<evidence type="ECO:0000313" key="18">
    <source>
        <dbReference type="Proteomes" id="UP000049023"/>
    </source>
</evidence>
<evidence type="ECO:0000313" key="13">
    <source>
        <dbReference type="Proteomes" id="UP000045842"/>
    </source>
</evidence>
<evidence type="ECO:0000313" key="17">
    <source>
        <dbReference type="Proteomes" id="UP000048948"/>
    </source>
</evidence>
<proteinExistence type="predicted"/>
<dbReference type="Proteomes" id="UP000048600">
    <property type="component" value="Unassembled WGS sequence"/>
</dbReference>
<evidence type="ECO:0000313" key="7">
    <source>
        <dbReference type="EMBL" id="COW69736.1"/>
    </source>
</evidence>
<organism evidence="9 11">
    <name type="scientific">Mycobacterium tuberculosis</name>
    <dbReference type="NCBI Taxonomy" id="1773"/>
    <lineage>
        <taxon>Bacteria</taxon>
        <taxon>Bacillati</taxon>
        <taxon>Actinomycetota</taxon>
        <taxon>Actinomycetes</taxon>
        <taxon>Mycobacteriales</taxon>
        <taxon>Mycobacteriaceae</taxon>
        <taxon>Mycobacterium</taxon>
        <taxon>Mycobacterium tuberculosis complex</taxon>
    </lineage>
</organism>
<dbReference type="EMBL" id="CSAE01000646">
    <property type="protein sequence ID" value="COW69736.1"/>
    <property type="molecule type" value="Genomic_DNA"/>
</dbReference>
<evidence type="ECO:0000313" key="6">
    <source>
        <dbReference type="EMBL" id="COW61091.1"/>
    </source>
</evidence>
<evidence type="ECO:0000313" key="14">
    <source>
        <dbReference type="Proteomes" id="UP000046947"/>
    </source>
</evidence>
<reference evidence="10 11" key="1">
    <citation type="submission" date="2015-03" db="EMBL/GenBank/DDBJ databases">
        <authorList>
            <consortium name="Pathogen Informatics"/>
        </authorList>
    </citation>
    <scope>NUCLEOTIDE SEQUENCE [LARGE SCALE GENOMIC DNA]</scope>
    <source>
        <strain evidence="4 17">Bir 172</strain>
        <strain evidence="3 18">Bir 187</strain>
        <strain evidence="6 13">G09801536</strain>
        <strain evidence="1 15">G09901357</strain>
        <strain evidence="2 14">H09601792</strain>
        <strain evidence="10">K00500041</strain>
        <strain evidence="8 12">M09401471</strain>
        <strain evidence="11">N09902308</strain>
        <strain evidence="5 16">P00601463</strain>
    </source>
</reference>
<dbReference type="EMBL" id="CHKL01000195">
    <property type="protein sequence ID" value="COW25028.1"/>
    <property type="molecule type" value="Genomic_DNA"/>
</dbReference>
<dbReference type="Proteomes" id="UP000049023">
    <property type="component" value="Unassembled WGS sequence"/>
</dbReference>
<reference evidence="7" key="2">
    <citation type="submission" date="2015-03" db="EMBL/GenBank/DDBJ databases">
        <authorList>
            <person name="Murphy D."/>
        </authorList>
    </citation>
    <scope>NUCLEOTIDE SEQUENCE [LARGE SCALE GENOMIC DNA]</scope>
    <source>
        <strain evidence="7">K00500041</strain>
    </source>
</reference>
<evidence type="ECO:0000313" key="4">
    <source>
        <dbReference type="EMBL" id="CKT06187.1"/>
    </source>
</evidence>
<evidence type="ECO:0000313" key="10">
    <source>
        <dbReference type="Proteomes" id="UP000038802"/>
    </source>
</evidence>
<dbReference type="Proteomes" id="UP000046947">
    <property type="component" value="Unassembled WGS sequence"/>
</dbReference>
<protein>
    <submittedName>
        <fullName evidence="9">Uncharacterized protein</fullName>
    </submittedName>
</protein>
<dbReference type="Proteomes" id="UP000039021">
    <property type="component" value="Unassembled WGS sequence"/>
</dbReference>
<evidence type="ECO:0000313" key="9">
    <source>
        <dbReference type="EMBL" id="COX49157.1"/>
    </source>
</evidence>
<evidence type="ECO:0000313" key="16">
    <source>
        <dbReference type="Proteomes" id="UP000048600"/>
    </source>
</evidence>
<dbReference type="Proteomes" id="UP000048948">
    <property type="component" value="Unassembled WGS sequence"/>
</dbReference>
<dbReference type="Proteomes" id="UP000044938">
    <property type="component" value="Unassembled WGS sequence"/>
</dbReference>
<dbReference type="EMBL" id="CSAD01000908">
    <property type="protein sequence ID" value="COW61091.1"/>
    <property type="molecule type" value="Genomic_DNA"/>
</dbReference>
<accession>A0A0U0TDT7</accession>
<sequence length="53" mass="5780">MSLVGAFHRCSKKPVSTARPQTFWSMENGERLVTLIGIAFSSANAIAFSRVHA</sequence>
<dbReference type="EMBL" id="CFOH01000983">
    <property type="protein sequence ID" value="CFE75949.1"/>
    <property type="molecule type" value="Genomic_DNA"/>
</dbReference>
<dbReference type="AlphaFoldDB" id="A0A0U0TDT7"/>
<dbReference type="Proteomes" id="UP000045842">
    <property type="component" value="Unassembled WGS sequence"/>
</dbReference>
<evidence type="ECO:0000313" key="5">
    <source>
        <dbReference type="EMBL" id="COW25028.1"/>
    </source>
</evidence>
<dbReference type="Proteomes" id="UP000038802">
    <property type="component" value="Unassembled WGS sequence"/>
</dbReference>
<evidence type="ECO:0000313" key="12">
    <source>
        <dbReference type="Proteomes" id="UP000044938"/>
    </source>
</evidence>
<dbReference type="EMBL" id="CSBK01000514">
    <property type="protein sequence ID" value="COX49157.1"/>
    <property type="molecule type" value="Genomic_DNA"/>
</dbReference>
<dbReference type="EMBL" id="CSAJ01000899">
    <property type="protein sequence ID" value="COX35008.1"/>
    <property type="molecule type" value="Genomic_DNA"/>
</dbReference>
<dbReference type="EMBL" id="CNGE01000603">
    <property type="protein sequence ID" value="CKT06187.1"/>
    <property type="molecule type" value="Genomic_DNA"/>
</dbReference>
<evidence type="ECO:0000313" key="1">
    <source>
        <dbReference type="EMBL" id="CFE47034.1"/>
    </source>
</evidence>
<evidence type="ECO:0000313" key="11">
    <source>
        <dbReference type="Proteomes" id="UP000039021"/>
    </source>
</evidence>
<name>A0A0U0TDT7_MYCTX</name>
<gene>
    <name evidence="6" type="ORF">ERS007679_04079</name>
    <name evidence="1" type="ORF">ERS007681_04264</name>
    <name evidence="2" type="ORF">ERS007688_03935</name>
    <name evidence="7" type="ORF">ERS007703_04066</name>
    <name evidence="8" type="ORF">ERS007720_04347</name>
    <name evidence="9" type="ORF">ERS007739_01368</name>
    <name evidence="5" type="ORF">ERS007741_01955</name>
    <name evidence="4" type="ORF">ERS027646_02911</name>
    <name evidence="3" type="ORF">ERS027661_03808</name>
</gene>
<dbReference type="Proteomes" id="UP000048289">
    <property type="component" value="Unassembled WGS sequence"/>
</dbReference>
<evidence type="ECO:0000313" key="15">
    <source>
        <dbReference type="Proteomes" id="UP000048289"/>
    </source>
</evidence>
<evidence type="ECO:0000313" key="8">
    <source>
        <dbReference type="EMBL" id="COX35008.1"/>
    </source>
</evidence>
<dbReference type="EMBL" id="CNFU01001086">
    <property type="protein sequence ID" value="CKT00177.1"/>
    <property type="molecule type" value="Genomic_DNA"/>
</dbReference>
<dbReference type="EMBL" id="CFOE01000969">
    <property type="protein sequence ID" value="CFE47034.1"/>
    <property type="molecule type" value="Genomic_DNA"/>
</dbReference>
<evidence type="ECO:0000313" key="3">
    <source>
        <dbReference type="EMBL" id="CKT00177.1"/>
    </source>
</evidence>
<evidence type="ECO:0000313" key="2">
    <source>
        <dbReference type="EMBL" id="CFE75949.1"/>
    </source>
</evidence>
<reference evidence="9" key="3">
    <citation type="submission" date="2015-03" db="EMBL/GenBank/DDBJ databases">
        <authorList>
            <consortium name="Pathogen Informatics"/>
            <person name="Murphy D."/>
        </authorList>
    </citation>
    <scope>NUCLEOTIDE SEQUENCE</scope>
    <source>
        <strain evidence="9">N09902308</strain>
    </source>
</reference>